<proteinExistence type="predicted"/>
<dbReference type="AlphaFoldDB" id="A0AB39XUB5"/>
<dbReference type="EMBL" id="CP165734">
    <property type="protein sequence ID" value="XDV61483.1"/>
    <property type="molecule type" value="Genomic_DNA"/>
</dbReference>
<protein>
    <submittedName>
        <fullName evidence="1">Uncharacterized protein</fullName>
    </submittedName>
</protein>
<evidence type="ECO:0000313" key="1">
    <source>
        <dbReference type="EMBL" id="XDV61483.1"/>
    </source>
</evidence>
<reference evidence="1" key="1">
    <citation type="submission" date="2024-08" db="EMBL/GenBank/DDBJ databases">
        <authorList>
            <person name="Chaddad Z."/>
            <person name="Lamrabet M."/>
            <person name="Bouhnik O."/>
            <person name="Alami S."/>
            <person name="Wipf D."/>
            <person name="Courty P.E."/>
            <person name="Missbah El Idrissi M."/>
        </authorList>
    </citation>
    <scope>NUCLEOTIDE SEQUENCE</scope>
    <source>
        <strain evidence="1">LLZ17</strain>
    </source>
</reference>
<gene>
    <name evidence="1" type="ORF">AB8Z38_16365</name>
</gene>
<organism evidence="1">
    <name type="scientific">Bradyrhizobium sp. LLZ17</name>
    <dbReference type="NCBI Taxonomy" id="3239388"/>
    <lineage>
        <taxon>Bacteria</taxon>
        <taxon>Pseudomonadati</taxon>
        <taxon>Pseudomonadota</taxon>
        <taxon>Alphaproteobacteria</taxon>
        <taxon>Hyphomicrobiales</taxon>
        <taxon>Nitrobacteraceae</taxon>
        <taxon>Bradyrhizobium</taxon>
    </lineage>
</organism>
<sequence>MHSVALLTASYAEDIERFSLLGDSIDTWLTRYTRHYVLVNDEDVSLSGRFASKPFIGKEK</sequence>
<accession>A0AB39XUB5</accession>
<dbReference type="RefSeq" id="WP_369726820.1">
    <property type="nucleotide sequence ID" value="NZ_CP165734.1"/>
</dbReference>
<name>A0AB39XUB5_9BRAD</name>